<evidence type="ECO:0000313" key="12">
    <source>
        <dbReference type="Proteomes" id="UP000215027"/>
    </source>
</evidence>
<evidence type="ECO:0000256" key="2">
    <source>
        <dbReference type="ARBA" id="ARBA00022490"/>
    </source>
</evidence>
<keyword evidence="5 7" id="KW-0720">Serine protease</keyword>
<sequence length="240" mass="26510">MKDDIGFQPLLDDDDDDDDSPAVEPLEPTEEPGEGEEGEEGKDDDEDDDEDKSEKKGAPSGSMEERLLKSRTILIYGEIDMAVAQDVTRRLLVMDAESQDDIRIFINSPGGHVESGDTIFDMIRFVKSPVKVIGTGWVASAGALIYAAAELENRYSLPNTRFLLHQPAGGMSGQASDIAIEAQEILKMRRRLNEIFARQTGQSIEKVEGDTDRNFWMSAAQAKEYGLVGRIVENADEIQV</sequence>
<dbReference type="InterPro" id="IPR001907">
    <property type="entry name" value="ClpP"/>
</dbReference>
<feature type="compositionally biased region" description="Acidic residues" evidence="10">
    <location>
        <begin position="11"/>
        <end position="51"/>
    </location>
</feature>
<dbReference type="OrthoDB" id="9802800at2"/>
<dbReference type="CDD" id="cd07017">
    <property type="entry name" value="S14_ClpP_2"/>
    <property type="match status" value="1"/>
</dbReference>
<dbReference type="GO" id="GO:0005737">
    <property type="term" value="C:cytoplasm"/>
    <property type="evidence" value="ECO:0007669"/>
    <property type="project" value="UniProtKB-SubCell"/>
</dbReference>
<dbReference type="EC" id="3.4.21.92" evidence="7"/>
<evidence type="ECO:0000256" key="1">
    <source>
        <dbReference type="ARBA" id="ARBA00007039"/>
    </source>
</evidence>
<comment type="function">
    <text evidence="7">Cleaves peptides in various proteins in a process that requires ATP hydrolysis. Has a chymotrypsin-like activity. Plays a major role in the degradation of misfolded proteins.</text>
</comment>
<dbReference type="InterPro" id="IPR033135">
    <property type="entry name" value="ClpP_His_AS"/>
</dbReference>
<evidence type="ECO:0000256" key="5">
    <source>
        <dbReference type="ARBA" id="ARBA00022825"/>
    </source>
</evidence>
<evidence type="ECO:0000313" key="11">
    <source>
        <dbReference type="EMBL" id="CUS05517.2"/>
    </source>
</evidence>
<dbReference type="GO" id="GO:0004176">
    <property type="term" value="F:ATP-dependent peptidase activity"/>
    <property type="evidence" value="ECO:0007669"/>
    <property type="project" value="InterPro"/>
</dbReference>
<gene>
    <name evidence="7 11" type="primary">clpP</name>
    <name evidence="11" type="ORF">CFX0092_A3639</name>
</gene>
<dbReference type="KEGG" id="pbf:CFX0092_A3639"/>
<feature type="region of interest" description="Disordered" evidence="10">
    <location>
        <begin position="1"/>
        <end position="64"/>
    </location>
</feature>
<dbReference type="SUPFAM" id="SSF52096">
    <property type="entry name" value="ClpP/crotonase"/>
    <property type="match status" value="1"/>
</dbReference>
<evidence type="ECO:0000256" key="6">
    <source>
        <dbReference type="ARBA" id="ARBA00034021"/>
    </source>
</evidence>
<proteinExistence type="inferred from homology"/>
<evidence type="ECO:0000256" key="9">
    <source>
        <dbReference type="RuleBase" id="RU003567"/>
    </source>
</evidence>
<name>A0A161JZC8_9CHLR</name>
<dbReference type="PANTHER" id="PTHR10381">
    <property type="entry name" value="ATP-DEPENDENT CLP PROTEASE PROTEOLYTIC SUBUNIT"/>
    <property type="match status" value="1"/>
</dbReference>
<organism evidence="11 12">
    <name type="scientific">Candidatus Promineifilum breve</name>
    <dbReference type="NCBI Taxonomy" id="1806508"/>
    <lineage>
        <taxon>Bacteria</taxon>
        <taxon>Bacillati</taxon>
        <taxon>Chloroflexota</taxon>
        <taxon>Ardenticatenia</taxon>
        <taxon>Candidatus Promineifilales</taxon>
        <taxon>Candidatus Promineifilaceae</taxon>
        <taxon>Candidatus Promineifilum</taxon>
    </lineage>
</organism>
<dbReference type="EMBL" id="LN890655">
    <property type="protein sequence ID" value="CUS05517.2"/>
    <property type="molecule type" value="Genomic_DNA"/>
</dbReference>
<comment type="subunit">
    <text evidence="7">Fourteen ClpP subunits assemble into 2 heptameric rings which stack back to back to give a disk-like structure with a central cavity, resembling the structure of eukaryotic proteasomes.</text>
</comment>
<dbReference type="GO" id="GO:0009368">
    <property type="term" value="C:endopeptidase Clp complex"/>
    <property type="evidence" value="ECO:0007669"/>
    <property type="project" value="TreeGrafter"/>
</dbReference>
<comment type="subcellular location">
    <subcellularLocation>
        <location evidence="7">Cytoplasm</location>
    </subcellularLocation>
</comment>
<keyword evidence="3 7" id="KW-0645">Protease</keyword>
<feature type="active site" description="Nucleophile" evidence="7">
    <location>
        <position position="140"/>
    </location>
</feature>
<accession>A0A161JZC8</accession>
<evidence type="ECO:0000256" key="7">
    <source>
        <dbReference type="HAMAP-Rule" id="MF_00444"/>
    </source>
</evidence>
<dbReference type="InterPro" id="IPR023562">
    <property type="entry name" value="ClpP/TepA"/>
</dbReference>
<keyword evidence="2 7" id="KW-0963">Cytoplasm</keyword>
<evidence type="ECO:0000256" key="10">
    <source>
        <dbReference type="SAM" id="MobiDB-lite"/>
    </source>
</evidence>
<dbReference type="PRINTS" id="PR00127">
    <property type="entry name" value="CLPPROTEASEP"/>
</dbReference>
<feature type="compositionally biased region" description="Basic and acidic residues" evidence="10">
    <location>
        <begin position="52"/>
        <end position="64"/>
    </location>
</feature>
<evidence type="ECO:0000256" key="3">
    <source>
        <dbReference type="ARBA" id="ARBA00022670"/>
    </source>
</evidence>
<dbReference type="GO" id="GO:0004252">
    <property type="term" value="F:serine-type endopeptidase activity"/>
    <property type="evidence" value="ECO:0007669"/>
    <property type="project" value="UniProtKB-UniRule"/>
</dbReference>
<dbReference type="PANTHER" id="PTHR10381:SF70">
    <property type="entry name" value="ATP-DEPENDENT CLP PROTEASE PROTEOLYTIC SUBUNIT"/>
    <property type="match status" value="1"/>
</dbReference>
<dbReference type="AlphaFoldDB" id="A0A161JZC8"/>
<dbReference type="RefSeq" id="WP_095044725.1">
    <property type="nucleotide sequence ID" value="NZ_LN890655.1"/>
</dbReference>
<dbReference type="GO" id="GO:0006515">
    <property type="term" value="P:protein quality control for misfolded or incompletely synthesized proteins"/>
    <property type="evidence" value="ECO:0007669"/>
    <property type="project" value="TreeGrafter"/>
</dbReference>
<keyword evidence="12" id="KW-1185">Reference proteome</keyword>
<dbReference type="Proteomes" id="UP000215027">
    <property type="component" value="Chromosome I"/>
</dbReference>
<feature type="active site" evidence="7 8">
    <location>
        <position position="165"/>
    </location>
</feature>
<dbReference type="HAMAP" id="MF_00444">
    <property type="entry name" value="ClpP"/>
    <property type="match status" value="1"/>
</dbReference>
<protein>
    <recommendedName>
        <fullName evidence="7 9">ATP-dependent Clp protease proteolytic subunit</fullName>
        <ecNumber evidence="7">3.4.21.92</ecNumber>
    </recommendedName>
    <alternativeName>
        <fullName evidence="7">Endopeptidase Clp</fullName>
    </alternativeName>
</protein>
<keyword evidence="4 7" id="KW-0378">Hydrolase</keyword>
<dbReference type="Pfam" id="PF00574">
    <property type="entry name" value="CLP_protease"/>
    <property type="match status" value="1"/>
</dbReference>
<dbReference type="NCBIfam" id="NF009205">
    <property type="entry name" value="PRK12553.1"/>
    <property type="match status" value="1"/>
</dbReference>
<evidence type="ECO:0000256" key="8">
    <source>
        <dbReference type="PROSITE-ProRule" id="PRU10086"/>
    </source>
</evidence>
<dbReference type="PROSITE" id="PS00382">
    <property type="entry name" value="CLP_PROTEASE_HIS"/>
    <property type="match status" value="1"/>
</dbReference>
<comment type="catalytic activity">
    <reaction evidence="6 7 8">
        <text>Hydrolysis of proteins to small peptides in the presence of ATP and magnesium. alpha-casein is the usual test substrate. In the absence of ATP, only oligopeptides shorter than five residues are hydrolyzed (such as succinyl-Leu-Tyr-|-NHMec, and Leu-Tyr-Leu-|-Tyr-Trp, in which cleavage of the -Tyr-|-Leu- and -Tyr-|-Trp bonds also occurs).</text>
        <dbReference type="EC" id="3.4.21.92"/>
    </reaction>
</comment>
<dbReference type="Gene3D" id="3.90.226.10">
    <property type="entry name" value="2-enoyl-CoA Hydratase, Chain A, domain 1"/>
    <property type="match status" value="1"/>
</dbReference>
<dbReference type="InterPro" id="IPR029045">
    <property type="entry name" value="ClpP/crotonase-like_dom_sf"/>
</dbReference>
<evidence type="ECO:0000256" key="4">
    <source>
        <dbReference type="ARBA" id="ARBA00022801"/>
    </source>
</evidence>
<reference evidence="11" key="1">
    <citation type="submission" date="2016-01" db="EMBL/GenBank/DDBJ databases">
        <authorList>
            <person name="Mcilroy J.S."/>
            <person name="Karst M S."/>
            <person name="Albertsen M."/>
        </authorList>
    </citation>
    <scope>NUCLEOTIDE SEQUENCE</scope>
    <source>
        <strain evidence="11">Cfx-K</strain>
    </source>
</reference>
<comment type="similarity">
    <text evidence="1 7 9">Belongs to the peptidase S14 family.</text>
</comment>
<dbReference type="GO" id="GO:0051117">
    <property type="term" value="F:ATPase binding"/>
    <property type="evidence" value="ECO:0007669"/>
    <property type="project" value="TreeGrafter"/>
</dbReference>